<feature type="region of interest" description="Disordered" evidence="12">
    <location>
        <begin position="685"/>
        <end position="718"/>
    </location>
</feature>
<dbReference type="GO" id="GO:0060090">
    <property type="term" value="F:molecular adaptor activity"/>
    <property type="evidence" value="ECO:0007669"/>
    <property type="project" value="TreeGrafter"/>
</dbReference>
<keyword evidence="7" id="KW-0498">Mitosis</keyword>
<keyword evidence="18" id="KW-1185">Reference proteome</keyword>
<dbReference type="EMBL" id="KQ434803">
    <property type="protein sequence ID" value="KZC05984.1"/>
    <property type="molecule type" value="Genomic_DNA"/>
</dbReference>
<evidence type="ECO:0000256" key="2">
    <source>
        <dbReference type="ARBA" id="ARBA00010547"/>
    </source>
</evidence>
<dbReference type="Pfam" id="PF00022">
    <property type="entry name" value="Actin"/>
    <property type="match status" value="1"/>
</dbReference>
<dbReference type="PRINTS" id="PR00190">
    <property type="entry name" value="ACTIN"/>
</dbReference>
<comment type="subcellular location">
    <subcellularLocation>
        <location evidence="1">Cytoplasm</location>
        <location evidence="1">Cytoskeleton</location>
    </subcellularLocation>
</comment>
<dbReference type="OrthoDB" id="5132116at2759"/>
<accession>A0A154P3R7</accession>
<dbReference type="InterPro" id="IPR004000">
    <property type="entry name" value="Actin"/>
</dbReference>
<dbReference type="InterPro" id="IPR011989">
    <property type="entry name" value="ARM-like"/>
</dbReference>
<evidence type="ECO:0000256" key="9">
    <source>
        <dbReference type="ARBA" id="ARBA00023212"/>
    </source>
</evidence>
<dbReference type="InterPro" id="IPR049255">
    <property type="entry name" value="Apc1_N"/>
</dbReference>
<dbReference type="Proteomes" id="UP000076502">
    <property type="component" value="Unassembled WGS sequence"/>
</dbReference>
<dbReference type="Gene3D" id="3.90.640.10">
    <property type="entry name" value="Actin, Chain A, domain 4"/>
    <property type="match status" value="1"/>
</dbReference>
<dbReference type="Pfam" id="PF12859">
    <property type="entry name" value="ANAPC1"/>
    <property type="match status" value="1"/>
</dbReference>
<sequence>MEPYDVIINQPVVIDNGSGVIKAGFAGDQIPKCRFPNYIGRPKHVRVMAGALEGDLFVGPVAEEHRGLLSLHYPMEHGVVTDWNDMERIWSYVYGKDQLATFCEEHPVLLTEAPLNPRKNREKAAEIFFDTFNVPALFISMQAVLSLYATGRTTGVVLDSGDGVTHAVPIYEGFAIPHSIMRVDIAGRDVTRHLRLLLRKEGTNFKTTAEFEIVRTIKERACYLASNPQKEETIETEKFQYVLPDGSYLKIGRAQFRAPEVLFRPDLIGEECEGLHEVLTYSIQKSDLDLRKVLFQNIVLSGGSTLFRGFGDRLLSEIRKTAPKDVKIRISAPQERLYSTWIGGSILASLDTFKKMWSANLDETREKMIAASEPVEYTPGGRQTILRHPEPVISQQTLNNQAIAAESILLQKFSQVNISDRSLKEFWIVRENDTCGEEELYCSGKVAIHSKGSQNTRVLQTAYTCETDIKHALWCTFHTSTPNHLSKGKEKEDEESNDKAIECICLIDSYTLKVFTETGEDYVSSLQFQVSAVWSTKYGILLEKSQIPASETRYTSLDGNRLQLHNHTNLPVAFSLMHPLDEICPVLIKHGSISYMYDSNQQIVFTNSEPSLAVIYDTKTGLHSVYKIRKALAEECQLIGGSSDTTSSIFNQSASASPLNFGRVPNPQLSTMGLGITNSPFGSRTSYTTSCSGGPSPSQQQQQHSRSQSPMATISRCQSPTHSAFSPLLGVPASSVIHHTRLHHTVMATALSHTQNSPVGSCSNIQLQDVATPSRPLCPEICLDHVWTENVGIPKEVASGRASKVFLSSDLVGQSYLCYLVPQRSQLFLVRLAKTNKQQQIIFGMVTSIVAKDAVSIPNLHMIATMDLSNGVVLYSGVTCVGKLHVTGILPTLAGCNYFLSTINSKLSSPFPRRSSLISQNCAVTHDLKFEEGLHLLSPVGGNCARPPILLENSLVDSNILILKEAVGNKVTLECGHKNYFRVTLPTSSTSPLVTKCFQTLRSVLQKDIAMQLLVKWYGARNAPGPVEKLQLIQRNDNDQLAERNSPMVVPKKQKTNNSGSTDDWMYMINTIKNKHSQVFISNVLGLQKTSNTILFPYFPIVLFSLHLLYEELKLNCVMSESLPLLAQLLYQLSTDLKFEMFSHHYFLDFPCLCHLRDIPSQFSESDLLKITVPNYIMPKPPSIFETLDSLLNKKEVVPFPYIGQVNPKTRNIVYLTALIVNKNEVNMPEIDTFVRHIIPAGSRIDFQENGNKYEKDIFKNVEYSTIDRIVLLYHEMGMTKKDLEILPPGVSLLLKDAMYRCRKRPPSNWPMQAYELVDRQDLAALGKYFESSATNQQTEMEGKNYSIKDPEQDDGMEFDDAVLKLRFNKDHRVAEVRKLLNSSKPVRIAIVQRPDVSDHEFIEEQEKHLHALCTRTMALPVARGMFTLRTSTPIITEQLPIPRLCLTGKAPPRGTTVELAHIDVPPNMNLWPLFHNGVAAGLRIHPNASNIDSTWIVYNKQQQGEFGIEHSGFLMALGLNGHLKNLAPFSMYEYLVECHEATSVGLLLGLSATHCGTMNVSMTKLLSLHVETLLPPTSIELNVQHNVQVAALMGVGLVYQGTAHRHISHALLSEIGRPPGPEIKNCVDRESYSLAAGLALGLVVLGSGGGPDLANIPDTLHYYMVGGHIRPFTGSQKDKYKSPSYQIREGDSINIDVTSPGATIALGLMYFNTGNRAVAEWMQAPDTQYLLDFIRPDFLLLRILAKSLILWNEIEPTKSWVSSHVPNIVYKYRLQKPTSEIAQNVDLETMNQAYCNIIAGACMALGLKYAGTANKNAFKTLYNYAQMFTALSHKTIAELAGKSTIETCLNVTLLSAAVVMAGSGNLEIMRICRHVRTRVGPASSVVTYGSHLATHMTLGILFLGGGKYTLSNNPSAVAALVISLFPKFPTHSNDNRYHLQALRHLYVLAAEPRVILPRDIDSRQYCYSTVHLTFEHEKEAEGQDLVLQAPCLLPQLSSLKKIELKDERYWEIVFEKGHNWQHLENILKKCEYLDVKQRAGCLPYVEDPHGFRSLIAQTLTTENLIAWAARPECVTSFTNNRTVLNIVKYFLQWPKKDKTNIENNLNTQSYELSSGLKYSSYSCKFEGQHVDMTEFEKHFLHTFAIIVYECVIKDKVTLLPLWVNLMKSIEIIEKEPNSFSVWQIKLVSSQVLKRPYTENKTPLLSAESVKAIEQKIAFIMDSWEHDLKRHIKSYLTTGEIQEDPTSLQRMCSYFIFYDIPHRMDDRTVLASLLNPELRSKIPNIKLYNLYEILKSC</sequence>
<dbReference type="GO" id="GO:0005680">
    <property type="term" value="C:anaphase-promoting complex"/>
    <property type="evidence" value="ECO:0007669"/>
    <property type="project" value="InterPro"/>
</dbReference>
<keyword evidence="5" id="KW-0677">Repeat</keyword>
<dbReference type="PANTHER" id="PTHR12827:SF3">
    <property type="entry name" value="ANAPHASE-PROMOTING COMPLEX SUBUNIT 1"/>
    <property type="match status" value="1"/>
</dbReference>
<evidence type="ECO:0000256" key="4">
    <source>
        <dbReference type="ARBA" id="ARBA00022618"/>
    </source>
</evidence>
<dbReference type="Pfam" id="PF21282">
    <property type="entry name" value="APC1_3rd"/>
    <property type="match status" value="1"/>
</dbReference>
<evidence type="ECO:0000256" key="3">
    <source>
        <dbReference type="ARBA" id="ARBA00022490"/>
    </source>
</evidence>
<keyword evidence="6" id="KW-0547">Nucleotide-binding</keyword>
<protein>
    <submittedName>
        <fullName evidence="17">Anaphase-promoting complex subunit 1</fullName>
    </submittedName>
</protein>
<comment type="similarity">
    <text evidence="11">Belongs to the actin family. ARP1 subfamily.</text>
</comment>
<name>A0A154P3R7_DUFNO</name>
<evidence type="ECO:0000256" key="1">
    <source>
        <dbReference type="ARBA" id="ARBA00004245"/>
    </source>
</evidence>
<keyword evidence="9" id="KW-0206">Cytoskeleton</keyword>
<comment type="similarity">
    <text evidence="2">Belongs to the APC1 family.</text>
</comment>
<evidence type="ECO:0000259" key="14">
    <source>
        <dbReference type="Pfam" id="PF18122"/>
    </source>
</evidence>
<dbReference type="InterPro" id="IPR048971">
    <property type="entry name" value="Apc1_3rd"/>
</dbReference>
<evidence type="ECO:0000259" key="16">
    <source>
        <dbReference type="Pfam" id="PF21282"/>
    </source>
</evidence>
<dbReference type="GO" id="GO:0031145">
    <property type="term" value="P:anaphase-promoting complex-dependent catabolic process"/>
    <property type="evidence" value="ECO:0007669"/>
    <property type="project" value="TreeGrafter"/>
</dbReference>
<dbReference type="CDD" id="cd10216">
    <property type="entry name" value="ASKHA_NBD_Arp1"/>
    <property type="match status" value="1"/>
</dbReference>
<dbReference type="GO" id="GO:0070979">
    <property type="term" value="P:protein K11-linked ubiquitination"/>
    <property type="evidence" value="ECO:0007669"/>
    <property type="project" value="TreeGrafter"/>
</dbReference>
<keyword evidence="3" id="KW-0963">Cytoplasm</keyword>
<dbReference type="Gene3D" id="1.25.10.10">
    <property type="entry name" value="Leucine-rich Repeat Variant"/>
    <property type="match status" value="2"/>
</dbReference>
<feature type="domain" description="Anaphase-promoting complex subunit 1 beta-sandwich" evidence="16">
    <location>
        <begin position="1954"/>
        <end position="2039"/>
    </location>
</feature>
<feature type="compositionally biased region" description="Low complexity" evidence="12">
    <location>
        <begin position="692"/>
        <end position="710"/>
    </location>
</feature>
<keyword evidence="4" id="KW-0132">Cell division</keyword>
<evidence type="ECO:0000256" key="10">
    <source>
        <dbReference type="ARBA" id="ARBA00023306"/>
    </source>
</evidence>
<feature type="domain" description="Anaphase-promoting complex subunit 1 N-terminal" evidence="13">
    <location>
        <begin position="431"/>
        <end position="547"/>
    </location>
</feature>
<dbReference type="Pfam" id="PF18122">
    <property type="entry name" value="APC1_C"/>
    <property type="match status" value="1"/>
</dbReference>
<proteinExistence type="inferred from homology"/>
<gene>
    <name evidence="17" type="ORF">WN55_06159</name>
</gene>
<dbReference type="SMART" id="SM00268">
    <property type="entry name" value="ACTIN"/>
    <property type="match status" value="1"/>
</dbReference>
<dbReference type="STRING" id="178035.A0A154P3R7"/>
<dbReference type="SUPFAM" id="SSF53067">
    <property type="entry name" value="Actin-like ATPase domain"/>
    <property type="match status" value="2"/>
</dbReference>
<dbReference type="FunFam" id="3.30.420.40:FF:000188">
    <property type="entry name" value="Actin like 6B"/>
    <property type="match status" value="1"/>
</dbReference>
<dbReference type="GO" id="GO:0007091">
    <property type="term" value="P:metaphase/anaphase transition of mitotic cell cycle"/>
    <property type="evidence" value="ECO:0007669"/>
    <property type="project" value="TreeGrafter"/>
</dbReference>
<dbReference type="InterPro" id="IPR020902">
    <property type="entry name" value="Actin/actin-like_CS"/>
</dbReference>
<keyword evidence="10" id="KW-0131">Cell cycle</keyword>
<evidence type="ECO:0000256" key="6">
    <source>
        <dbReference type="ARBA" id="ARBA00022741"/>
    </source>
</evidence>
<dbReference type="GO" id="GO:0051301">
    <property type="term" value="P:cell division"/>
    <property type="evidence" value="ECO:0007669"/>
    <property type="project" value="UniProtKB-KW"/>
</dbReference>
<evidence type="ECO:0000313" key="17">
    <source>
        <dbReference type="EMBL" id="KZC05984.1"/>
    </source>
</evidence>
<evidence type="ECO:0000259" key="13">
    <source>
        <dbReference type="Pfam" id="PF12859"/>
    </source>
</evidence>
<evidence type="ECO:0000256" key="5">
    <source>
        <dbReference type="ARBA" id="ARBA00022737"/>
    </source>
</evidence>
<evidence type="ECO:0000259" key="15">
    <source>
        <dbReference type="Pfam" id="PF20518"/>
    </source>
</evidence>
<feature type="domain" description="Anaphase-promoting complex subunit 1 middle" evidence="15">
    <location>
        <begin position="1043"/>
        <end position="1324"/>
    </location>
</feature>
<dbReference type="InterPro" id="IPR046794">
    <property type="entry name" value="Apc1_MidN"/>
</dbReference>
<evidence type="ECO:0000256" key="8">
    <source>
        <dbReference type="ARBA" id="ARBA00022840"/>
    </source>
</evidence>
<evidence type="ECO:0000256" key="7">
    <source>
        <dbReference type="ARBA" id="ARBA00022776"/>
    </source>
</evidence>
<evidence type="ECO:0000313" key="18">
    <source>
        <dbReference type="Proteomes" id="UP000076502"/>
    </source>
</evidence>
<keyword evidence="8" id="KW-0067">ATP-binding</keyword>
<organism evidence="17 18">
    <name type="scientific">Dufourea novaeangliae</name>
    <name type="common">Sweat bee</name>
    <dbReference type="NCBI Taxonomy" id="178035"/>
    <lineage>
        <taxon>Eukaryota</taxon>
        <taxon>Metazoa</taxon>
        <taxon>Ecdysozoa</taxon>
        <taxon>Arthropoda</taxon>
        <taxon>Hexapoda</taxon>
        <taxon>Insecta</taxon>
        <taxon>Pterygota</taxon>
        <taxon>Neoptera</taxon>
        <taxon>Endopterygota</taxon>
        <taxon>Hymenoptera</taxon>
        <taxon>Apocrita</taxon>
        <taxon>Aculeata</taxon>
        <taxon>Apoidea</taxon>
        <taxon>Anthophila</taxon>
        <taxon>Halictidae</taxon>
        <taxon>Rophitinae</taxon>
        <taxon>Dufourea</taxon>
    </lineage>
</organism>
<dbReference type="Gene3D" id="3.30.420.40">
    <property type="match status" value="2"/>
</dbReference>
<dbReference type="Pfam" id="PF20518">
    <property type="entry name" value="Apc1_MidN"/>
    <property type="match status" value="1"/>
</dbReference>
<dbReference type="GO" id="GO:0005856">
    <property type="term" value="C:cytoskeleton"/>
    <property type="evidence" value="ECO:0007669"/>
    <property type="project" value="UniProtKB-SubCell"/>
</dbReference>
<dbReference type="GO" id="GO:0005524">
    <property type="term" value="F:ATP binding"/>
    <property type="evidence" value="ECO:0007669"/>
    <property type="project" value="UniProtKB-KW"/>
</dbReference>
<dbReference type="InterPro" id="IPR041221">
    <property type="entry name" value="APC1_C"/>
</dbReference>
<evidence type="ECO:0000256" key="11">
    <source>
        <dbReference type="ARBA" id="ARBA00038483"/>
    </source>
</evidence>
<evidence type="ECO:0000256" key="12">
    <source>
        <dbReference type="SAM" id="MobiDB-lite"/>
    </source>
</evidence>
<dbReference type="InterPro" id="IPR043129">
    <property type="entry name" value="ATPase_NBD"/>
</dbReference>
<feature type="domain" description="Anaphase-promoting complex subunit 1 C-terminal" evidence="14">
    <location>
        <begin position="2073"/>
        <end position="2261"/>
    </location>
</feature>
<dbReference type="FunFam" id="3.90.640.10:FF:000008">
    <property type="entry name" value="alpha-centractin isoform X1"/>
    <property type="match status" value="1"/>
</dbReference>
<dbReference type="InterPro" id="IPR024990">
    <property type="entry name" value="Apc1"/>
</dbReference>
<dbReference type="PANTHER" id="PTHR12827">
    <property type="entry name" value="MEIOTIC CHECKPOINT REGULATOR TSG24 FAMILY MEMBER"/>
    <property type="match status" value="1"/>
</dbReference>
<reference evidence="17 18" key="1">
    <citation type="submission" date="2015-07" db="EMBL/GenBank/DDBJ databases">
        <title>The genome of Dufourea novaeangliae.</title>
        <authorList>
            <person name="Pan H."/>
            <person name="Kapheim K."/>
        </authorList>
    </citation>
    <scope>NUCLEOTIDE SEQUENCE [LARGE SCALE GENOMIC DNA]</scope>
    <source>
        <strain evidence="17">0120121106</strain>
        <tissue evidence="17">Whole body</tissue>
    </source>
</reference>
<dbReference type="PROSITE" id="PS01132">
    <property type="entry name" value="ACTINS_ACT_LIKE"/>
    <property type="match status" value="1"/>
</dbReference>